<dbReference type="AlphaFoldDB" id="A0A1H8DCY6"/>
<proteinExistence type="predicted"/>
<sequence length="39" mass="4275">MNYPLIPAEKYDNLIKGSRCTLDVVAGTNIIHLTRSEGA</sequence>
<gene>
    <name evidence="1" type="ORF">SAMN05216227_1006150</name>
</gene>
<reference evidence="1 2" key="1">
    <citation type="submission" date="2016-10" db="EMBL/GenBank/DDBJ databases">
        <authorList>
            <person name="de Groot N.N."/>
        </authorList>
    </citation>
    <scope>NUCLEOTIDE SEQUENCE [LARGE SCALE GENOMIC DNA]</scope>
    <source>
        <strain evidence="1 2">CGMCC 1.10836</strain>
    </source>
</reference>
<evidence type="ECO:0000313" key="1">
    <source>
        <dbReference type="EMBL" id="SEN04448.1"/>
    </source>
</evidence>
<evidence type="ECO:0000313" key="2">
    <source>
        <dbReference type="Proteomes" id="UP000183002"/>
    </source>
</evidence>
<keyword evidence="2" id="KW-1185">Reference proteome</keyword>
<name>A0A1H8DCY6_9RHOB</name>
<accession>A0A1H8DCY6</accession>
<dbReference type="Proteomes" id="UP000183002">
    <property type="component" value="Unassembled WGS sequence"/>
</dbReference>
<organism evidence="1 2">
    <name type="scientific">Pseudorhodobacter antarcticus</name>
    <dbReference type="NCBI Taxonomy" id="1077947"/>
    <lineage>
        <taxon>Bacteria</taxon>
        <taxon>Pseudomonadati</taxon>
        <taxon>Pseudomonadota</taxon>
        <taxon>Alphaproteobacteria</taxon>
        <taxon>Rhodobacterales</taxon>
        <taxon>Paracoccaceae</taxon>
        <taxon>Pseudorhodobacter</taxon>
    </lineage>
</organism>
<protein>
    <submittedName>
        <fullName evidence="1">Uncharacterized protein</fullName>
    </submittedName>
</protein>
<dbReference type="EMBL" id="FOCO01000006">
    <property type="protein sequence ID" value="SEN04448.1"/>
    <property type="molecule type" value="Genomic_DNA"/>
</dbReference>